<dbReference type="Proteomes" id="UP000057213">
    <property type="component" value="Chromosome"/>
</dbReference>
<sequence length="42" mass="5085">MPANLTKDERDFQISSEDFLKKEESFLLILIVYRYRIMTDKS</sequence>
<name>A0A0M4LIS3_9HYPH</name>
<evidence type="ECO:0000313" key="1">
    <source>
        <dbReference type="EMBL" id="ALE03027.1"/>
    </source>
</evidence>
<evidence type="ECO:0000313" key="2">
    <source>
        <dbReference type="Proteomes" id="UP000057213"/>
    </source>
</evidence>
<dbReference type="KEGG" id="banc:PU02_0213"/>
<dbReference type="AlphaFoldDB" id="A0A0M4LIS3"/>
<reference evidence="1 2" key="1">
    <citation type="journal article" date="2015" name="Genome Announc.">
        <title>Complete Genome Sequence of Bartonella ancashensis Strain 20.00, Isolated from the Blood of a Patient with Verruga Peruana.</title>
        <authorList>
            <person name="Hang J."/>
            <person name="Mullins K.E."/>
            <person name="Clifford R.J."/>
            <person name="Onmus-Leone F."/>
            <person name="Yang Y."/>
            <person name="Jiang J."/>
            <person name="Leguia M."/>
            <person name="Kasper M.R."/>
            <person name="Maguina C."/>
            <person name="Lesho E.P."/>
            <person name="Jarman R.G."/>
            <person name="Richards A.L."/>
            <person name="Blazes D."/>
        </authorList>
    </citation>
    <scope>NUCLEOTIDE SEQUENCE [LARGE SCALE GENOMIC DNA]</scope>
    <source>
        <strain evidence="1 2">20.00</strain>
    </source>
</reference>
<protein>
    <submittedName>
        <fullName evidence="1">Uncharacterized protein</fullName>
    </submittedName>
</protein>
<dbReference type="PATRIC" id="fig|1318743.3.peg.222"/>
<dbReference type="EMBL" id="CP010401">
    <property type="protein sequence ID" value="ALE03027.1"/>
    <property type="molecule type" value="Genomic_DNA"/>
</dbReference>
<keyword evidence="2" id="KW-1185">Reference proteome</keyword>
<organism evidence="1 2">
    <name type="scientific">Bartonella ancashensis</name>
    <dbReference type="NCBI Taxonomy" id="1318743"/>
    <lineage>
        <taxon>Bacteria</taxon>
        <taxon>Pseudomonadati</taxon>
        <taxon>Pseudomonadota</taxon>
        <taxon>Alphaproteobacteria</taxon>
        <taxon>Hyphomicrobiales</taxon>
        <taxon>Bartonellaceae</taxon>
        <taxon>Bartonella</taxon>
    </lineage>
</organism>
<proteinExistence type="predicted"/>
<gene>
    <name evidence="1" type="ORF">PU02_0213</name>
</gene>
<accession>A0A0M4LIS3</accession>